<sequence length="463" mass="48947">MRVEGILSLFACLSLVTAARPATTSPATSSPTTSSPATSSPATTSSPSVTESPTSVTTSGTGTSSPTSAPATNTSATGVVPTTSAATATLPTGSLSPTVLPTPTLVPAPLGGVGLNETPVFQPLSDYDVQSIQLDLHQSLLELNLLQFGLTQFNTSDFTQANLTEEDVFLLQYMVEQDAAHVQLVQGILSPNITQPCNYTFPVFADVRGFLDFAQKITRIGESGTAGWINHLDSQASASYILSALLVEARQQMALRQMEGLFPMPYYFVPSITQSMHWSLIAPFIATCPPENPTVNWTVFPPLTILNDPFWPDLPLDNTSGPSISANRSSVSFPGRELNLSWVAPGQPIGSNSSFNTTSNASTPQFVAWISEVNITYTSLNNVTGTNGTAIQPEALVFSNLSAPLTNLSAPVGNLSLPLNLSAPLFNETVFIALTDAAIYVTPYNLSQLEPHIFAGPAIYQAG</sequence>
<dbReference type="InterPro" id="IPR039254">
    <property type="entry name" value="Rds1"/>
</dbReference>
<evidence type="ECO:0000313" key="3">
    <source>
        <dbReference type="EMBL" id="TFY75381.1"/>
    </source>
</evidence>
<evidence type="ECO:0000313" key="4">
    <source>
        <dbReference type="Proteomes" id="UP000298061"/>
    </source>
</evidence>
<protein>
    <recommendedName>
        <fullName evidence="5">Protein rds1</fullName>
    </recommendedName>
</protein>
<proteinExistence type="predicted"/>
<organism evidence="3 4">
    <name type="scientific">Hericium alpestre</name>
    <dbReference type="NCBI Taxonomy" id="135208"/>
    <lineage>
        <taxon>Eukaryota</taxon>
        <taxon>Fungi</taxon>
        <taxon>Dikarya</taxon>
        <taxon>Basidiomycota</taxon>
        <taxon>Agaricomycotina</taxon>
        <taxon>Agaricomycetes</taxon>
        <taxon>Russulales</taxon>
        <taxon>Hericiaceae</taxon>
        <taxon>Hericium</taxon>
    </lineage>
</organism>
<dbReference type="Pfam" id="PF13668">
    <property type="entry name" value="Ferritin_2"/>
    <property type="match status" value="1"/>
</dbReference>
<dbReference type="EMBL" id="SFCI01001600">
    <property type="protein sequence ID" value="TFY75381.1"/>
    <property type="molecule type" value="Genomic_DNA"/>
</dbReference>
<accession>A0A4Y9ZNG1</accession>
<comment type="caution">
    <text evidence="3">The sequence shown here is derived from an EMBL/GenBank/DDBJ whole genome shotgun (WGS) entry which is preliminary data.</text>
</comment>
<dbReference type="Proteomes" id="UP000298061">
    <property type="component" value="Unassembled WGS sequence"/>
</dbReference>
<evidence type="ECO:0000256" key="2">
    <source>
        <dbReference type="SAM" id="SignalP"/>
    </source>
</evidence>
<name>A0A4Y9ZNG1_9AGAM</name>
<dbReference type="PANTHER" id="PTHR38705">
    <property type="entry name" value="PROTEIN RDS1"/>
    <property type="match status" value="1"/>
</dbReference>
<dbReference type="PANTHER" id="PTHR38705:SF1">
    <property type="entry name" value="PROTEIN RDS1"/>
    <property type="match status" value="1"/>
</dbReference>
<evidence type="ECO:0000256" key="1">
    <source>
        <dbReference type="SAM" id="MobiDB-lite"/>
    </source>
</evidence>
<evidence type="ECO:0008006" key="5">
    <source>
        <dbReference type="Google" id="ProtNLM"/>
    </source>
</evidence>
<reference evidence="3 4" key="1">
    <citation type="submission" date="2019-02" db="EMBL/GenBank/DDBJ databases">
        <title>Genome sequencing of the rare red list fungi Hericium alpestre (H. flagellum).</title>
        <authorList>
            <person name="Buettner E."/>
            <person name="Kellner H."/>
        </authorList>
    </citation>
    <scope>NUCLEOTIDE SEQUENCE [LARGE SCALE GENOMIC DNA]</scope>
    <source>
        <strain evidence="3 4">DSM 108284</strain>
    </source>
</reference>
<gene>
    <name evidence="3" type="ORF">EWM64_g8632</name>
</gene>
<feature type="chain" id="PRO_5021279125" description="Protein rds1" evidence="2">
    <location>
        <begin position="19"/>
        <end position="463"/>
    </location>
</feature>
<keyword evidence="4" id="KW-1185">Reference proteome</keyword>
<dbReference type="STRING" id="135208.A0A4Y9ZNG1"/>
<dbReference type="OrthoDB" id="2098436at2759"/>
<feature type="signal peptide" evidence="2">
    <location>
        <begin position="1"/>
        <end position="18"/>
    </location>
</feature>
<dbReference type="AlphaFoldDB" id="A0A4Y9ZNG1"/>
<keyword evidence="2" id="KW-0732">Signal</keyword>
<feature type="region of interest" description="Disordered" evidence="1">
    <location>
        <begin position="20"/>
        <end position="80"/>
    </location>
</feature>